<keyword evidence="5" id="KW-1003">Cell membrane</keyword>
<evidence type="ECO:0000256" key="6">
    <source>
        <dbReference type="ARBA" id="ARBA00022617"/>
    </source>
</evidence>
<dbReference type="GO" id="GO:0046872">
    <property type="term" value="F:metal ion binding"/>
    <property type="evidence" value="ECO:0007669"/>
    <property type="project" value="UniProtKB-KW"/>
</dbReference>
<keyword evidence="11" id="KW-0408">Iron</keyword>
<keyword evidence="18" id="KW-1185">Reference proteome</keyword>
<evidence type="ECO:0000256" key="12">
    <source>
        <dbReference type="ARBA" id="ARBA00023136"/>
    </source>
</evidence>
<dbReference type="EMBL" id="JACOMF010000001">
    <property type="protein sequence ID" value="MBC4013896.1"/>
    <property type="molecule type" value="Genomic_DNA"/>
</dbReference>
<keyword evidence="6" id="KW-0349">Heme</keyword>
<feature type="transmembrane region" description="Helical" evidence="14">
    <location>
        <begin position="317"/>
        <end position="339"/>
    </location>
</feature>
<comment type="cofactor">
    <cofactor evidence="1">
        <name>heme</name>
        <dbReference type="ChEBI" id="CHEBI:30413"/>
    </cofactor>
</comment>
<dbReference type="SUPFAM" id="SSF81342">
    <property type="entry name" value="Transmembrane di-heme cytochromes"/>
    <property type="match status" value="1"/>
</dbReference>
<dbReference type="InterPro" id="IPR011577">
    <property type="entry name" value="Cyt_b561_bac/Ni-Hgenase"/>
</dbReference>
<feature type="signal peptide" evidence="15">
    <location>
        <begin position="1"/>
        <end position="19"/>
    </location>
</feature>
<comment type="similarity">
    <text evidence="3">Belongs to the formate dehydrogenase gamma subunit family.</text>
</comment>
<dbReference type="GO" id="GO:0009326">
    <property type="term" value="C:formate dehydrogenase complex"/>
    <property type="evidence" value="ECO:0007669"/>
    <property type="project" value="InterPro"/>
</dbReference>
<proteinExistence type="inferred from homology"/>
<evidence type="ECO:0000313" key="18">
    <source>
        <dbReference type="Proteomes" id="UP000600101"/>
    </source>
</evidence>
<dbReference type="Proteomes" id="UP000600101">
    <property type="component" value="Unassembled WGS sequence"/>
</dbReference>
<dbReference type="NCBIfam" id="TIGR01583">
    <property type="entry name" value="formate-DH-gamm"/>
    <property type="match status" value="1"/>
</dbReference>
<dbReference type="GO" id="GO:0036397">
    <property type="term" value="F:formate dehydrogenase (quinone) activity"/>
    <property type="evidence" value="ECO:0007669"/>
    <property type="project" value="TreeGrafter"/>
</dbReference>
<evidence type="ECO:0000256" key="9">
    <source>
        <dbReference type="ARBA" id="ARBA00022982"/>
    </source>
</evidence>
<dbReference type="GO" id="GO:0009055">
    <property type="term" value="F:electron transfer activity"/>
    <property type="evidence" value="ECO:0007669"/>
    <property type="project" value="InterPro"/>
</dbReference>
<keyword evidence="9" id="KW-0249">Electron transport</keyword>
<dbReference type="PANTHER" id="PTHR30074:SF6">
    <property type="entry name" value="FORMATE DEHYDROGENASE GAMMA SUBUNIT"/>
    <property type="match status" value="1"/>
</dbReference>
<organism evidence="17 18">
    <name type="scientific">Siccirubricoccus deserti</name>
    <dbReference type="NCBI Taxonomy" id="2013562"/>
    <lineage>
        <taxon>Bacteria</taxon>
        <taxon>Pseudomonadati</taxon>
        <taxon>Pseudomonadota</taxon>
        <taxon>Alphaproteobacteria</taxon>
        <taxon>Acetobacterales</taxon>
        <taxon>Roseomonadaceae</taxon>
        <taxon>Siccirubricoccus</taxon>
    </lineage>
</organism>
<feature type="compositionally biased region" description="Basic and acidic residues" evidence="13">
    <location>
        <begin position="55"/>
        <end position="64"/>
    </location>
</feature>
<evidence type="ECO:0000259" key="16">
    <source>
        <dbReference type="Pfam" id="PF01292"/>
    </source>
</evidence>
<evidence type="ECO:0000256" key="1">
    <source>
        <dbReference type="ARBA" id="ARBA00001971"/>
    </source>
</evidence>
<dbReference type="RefSeq" id="WP_186768661.1">
    <property type="nucleotide sequence ID" value="NZ_JACOMF010000001.1"/>
</dbReference>
<keyword evidence="7 14" id="KW-0812">Transmembrane</keyword>
<keyword evidence="4" id="KW-0813">Transport</keyword>
<dbReference type="Gene3D" id="1.20.950.20">
    <property type="entry name" value="Transmembrane di-heme cytochromes, Chain C"/>
    <property type="match status" value="1"/>
</dbReference>
<feature type="chain" id="PRO_5040855796" evidence="15">
    <location>
        <begin position="20"/>
        <end position="391"/>
    </location>
</feature>
<dbReference type="GO" id="GO:0015944">
    <property type="term" value="P:formate oxidation"/>
    <property type="evidence" value="ECO:0007669"/>
    <property type="project" value="TreeGrafter"/>
</dbReference>
<dbReference type="InterPro" id="IPR006471">
    <property type="entry name" value="Formate_DH_gsu"/>
</dbReference>
<keyword evidence="8" id="KW-0479">Metal-binding</keyword>
<protein>
    <submittedName>
        <fullName evidence="17">Formate dehydrogenase subunit gamma</fullName>
    </submittedName>
</protein>
<dbReference type="Pfam" id="PF01292">
    <property type="entry name" value="Ni_hydr_CYTB"/>
    <property type="match status" value="1"/>
</dbReference>
<feature type="transmembrane region" description="Helical" evidence="14">
    <location>
        <begin position="229"/>
        <end position="249"/>
    </location>
</feature>
<evidence type="ECO:0000256" key="2">
    <source>
        <dbReference type="ARBA" id="ARBA00004651"/>
    </source>
</evidence>
<feature type="transmembrane region" description="Helical" evidence="14">
    <location>
        <begin position="285"/>
        <end position="305"/>
    </location>
</feature>
<evidence type="ECO:0000256" key="7">
    <source>
        <dbReference type="ARBA" id="ARBA00022692"/>
    </source>
</evidence>
<feature type="domain" description="Cytochrome b561 bacterial/Ni-hydrogenase" evidence="16">
    <location>
        <begin position="177"/>
        <end position="352"/>
    </location>
</feature>
<evidence type="ECO:0000256" key="3">
    <source>
        <dbReference type="ARBA" id="ARBA00010747"/>
    </source>
</evidence>
<evidence type="ECO:0000256" key="15">
    <source>
        <dbReference type="SAM" id="SignalP"/>
    </source>
</evidence>
<comment type="subcellular location">
    <subcellularLocation>
        <location evidence="2">Cell membrane</location>
        <topology evidence="2">Multi-pass membrane protein</topology>
    </subcellularLocation>
</comment>
<sequence length="391" mass="41621">MTARLMLLALLLFAAPAGAQQDNQAQNPGAPAVQSVAPEVGPSGGGTGSGPIPDSTERPPETGDQRATVPPPRPPVPTTEIPAGRPFTDRPNIDAGELELQRALRGGVIEGQVTIPNQAAGILIQPAGRDWRGFRTRTLTIAGAILILGMVVVLGVLHLWKGPRRIDAGRAGRRIPRYSLLERCNHWMVAGSFVVLALTGLNITFGAYVLRPVIGPEAFTSLTWLGQAAHQYLSFAFVLGLLVMLALWLRDNLPTRVDLAWLRAGGPLAKGHPPAGRFNAAQKGLYWLVMAGGVLAAISGYLLMAPGLLDNVISQQWAHVVHAVMAMVLVVAILGHIYIGTIGTEGAFEAMAEGEVDWNYAREHHSVWLEEQAAAARRSVAPQEARPAAGD</sequence>
<evidence type="ECO:0000313" key="17">
    <source>
        <dbReference type="EMBL" id="MBC4013896.1"/>
    </source>
</evidence>
<evidence type="ECO:0000256" key="11">
    <source>
        <dbReference type="ARBA" id="ARBA00023004"/>
    </source>
</evidence>
<evidence type="ECO:0000256" key="4">
    <source>
        <dbReference type="ARBA" id="ARBA00022448"/>
    </source>
</evidence>
<gene>
    <name evidence="17" type="ORF">H7965_01060</name>
</gene>
<dbReference type="GO" id="GO:0008863">
    <property type="term" value="F:formate dehydrogenase (NAD+) activity"/>
    <property type="evidence" value="ECO:0007669"/>
    <property type="project" value="InterPro"/>
</dbReference>
<keyword evidence="15" id="KW-0732">Signal</keyword>
<feature type="transmembrane region" description="Helical" evidence="14">
    <location>
        <begin position="139"/>
        <end position="160"/>
    </location>
</feature>
<evidence type="ECO:0000256" key="10">
    <source>
        <dbReference type="ARBA" id="ARBA00022989"/>
    </source>
</evidence>
<dbReference type="AlphaFoldDB" id="A0A9X0QUG6"/>
<evidence type="ECO:0000256" key="14">
    <source>
        <dbReference type="SAM" id="Phobius"/>
    </source>
</evidence>
<feature type="region of interest" description="Disordered" evidence="13">
    <location>
        <begin position="20"/>
        <end position="92"/>
    </location>
</feature>
<accession>A0A9X0QUG6</accession>
<dbReference type="InterPro" id="IPR016174">
    <property type="entry name" value="Di-haem_cyt_TM"/>
</dbReference>
<dbReference type="GO" id="GO:0005886">
    <property type="term" value="C:plasma membrane"/>
    <property type="evidence" value="ECO:0007669"/>
    <property type="project" value="UniProtKB-SubCell"/>
</dbReference>
<evidence type="ECO:0000256" key="5">
    <source>
        <dbReference type="ARBA" id="ARBA00022475"/>
    </source>
</evidence>
<evidence type="ECO:0000256" key="13">
    <source>
        <dbReference type="SAM" id="MobiDB-lite"/>
    </source>
</evidence>
<name>A0A9X0QUG6_9PROT</name>
<evidence type="ECO:0000256" key="8">
    <source>
        <dbReference type="ARBA" id="ARBA00022723"/>
    </source>
</evidence>
<keyword evidence="10 14" id="KW-1133">Transmembrane helix</keyword>
<dbReference type="GO" id="GO:0009061">
    <property type="term" value="P:anaerobic respiration"/>
    <property type="evidence" value="ECO:0007669"/>
    <property type="project" value="TreeGrafter"/>
</dbReference>
<comment type="caution">
    <text evidence="17">The sequence shown here is derived from an EMBL/GenBank/DDBJ whole genome shotgun (WGS) entry which is preliminary data.</text>
</comment>
<keyword evidence="12 14" id="KW-0472">Membrane</keyword>
<feature type="transmembrane region" description="Helical" evidence="14">
    <location>
        <begin position="187"/>
        <end position="209"/>
    </location>
</feature>
<dbReference type="PANTHER" id="PTHR30074">
    <property type="entry name" value="FORMATE DEHYDROGENASE, NITRATE-INDUCIBLE, CYTOCHROME B556 FDN SUBUNIT"/>
    <property type="match status" value="1"/>
</dbReference>
<reference evidence="17" key="1">
    <citation type="submission" date="2020-08" db="EMBL/GenBank/DDBJ databases">
        <authorList>
            <person name="Hu Y."/>
            <person name="Nguyen S.V."/>
            <person name="Li F."/>
            <person name="Fanning S."/>
        </authorList>
    </citation>
    <scope>NUCLEOTIDE SEQUENCE</scope>
    <source>
        <strain evidence="17">SYSU D8009</strain>
    </source>
</reference>
<dbReference type="InterPro" id="IPR051817">
    <property type="entry name" value="FDH_cytochrome_b556_subunit"/>
</dbReference>
<dbReference type="GO" id="GO:0022904">
    <property type="term" value="P:respiratory electron transport chain"/>
    <property type="evidence" value="ECO:0007669"/>
    <property type="project" value="InterPro"/>
</dbReference>